<dbReference type="PROSITE" id="PS50172">
    <property type="entry name" value="BRCT"/>
    <property type="match status" value="3"/>
</dbReference>
<dbReference type="GeneID" id="115372496"/>
<dbReference type="GeneTree" id="ENSGT00390000018842"/>
<dbReference type="CDD" id="cd17751">
    <property type="entry name" value="BRCT_microcephalin_rpt3"/>
    <property type="match status" value="1"/>
</dbReference>
<keyword evidence="4" id="KW-1185">Reference proteome</keyword>
<accession>A0A667XYE0</accession>
<dbReference type="SMART" id="SM00292">
    <property type="entry name" value="BRCT"/>
    <property type="match status" value="3"/>
</dbReference>
<feature type="domain" description="BRCT" evidence="2">
    <location>
        <begin position="6"/>
        <end position="98"/>
    </location>
</feature>
<dbReference type="InterPro" id="IPR022047">
    <property type="entry name" value="Microcephalin-like"/>
</dbReference>
<dbReference type="Pfam" id="PF16589">
    <property type="entry name" value="BRCT_2"/>
    <property type="match status" value="1"/>
</dbReference>
<dbReference type="FunFam" id="3.40.50.10190:FF:000047">
    <property type="entry name" value="Microcephalin"/>
    <property type="match status" value="1"/>
</dbReference>
<feature type="compositionally biased region" description="Basic and acidic residues" evidence="1">
    <location>
        <begin position="119"/>
        <end position="129"/>
    </location>
</feature>
<dbReference type="Proteomes" id="UP000472263">
    <property type="component" value="Chromosome 15"/>
</dbReference>
<reference evidence="3" key="1">
    <citation type="submission" date="2019-06" db="EMBL/GenBank/DDBJ databases">
        <authorList>
            <consortium name="Wellcome Sanger Institute Data Sharing"/>
        </authorList>
    </citation>
    <scope>NUCLEOTIDE SEQUENCE [LARGE SCALE GENOMIC DNA]</scope>
</reference>
<proteinExistence type="predicted"/>
<feature type="region of interest" description="Disordered" evidence="1">
    <location>
        <begin position="238"/>
        <end position="332"/>
    </location>
</feature>
<dbReference type="InterPro" id="IPR001357">
    <property type="entry name" value="BRCT_dom"/>
</dbReference>
<dbReference type="InterPro" id="IPR036420">
    <property type="entry name" value="BRCT_dom_sf"/>
</dbReference>
<organism evidence="3 4">
    <name type="scientific">Myripristis murdjan</name>
    <name type="common">pinecone soldierfish</name>
    <dbReference type="NCBI Taxonomy" id="586833"/>
    <lineage>
        <taxon>Eukaryota</taxon>
        <taxon>Metazoa</taxon>
        <taxon>Chordata</taxon>
        <taxon>Craniata</taxon>
        <taxon>Vertebrata</taxon>
        <taxon>Euteleostomi</taxon>
        <taxon>Actinopterygii</taxon>
        <taxon>Neopterygii</taxon>
        <taxon>Teleostei</taxon>
        <taxon>Neoteleostei</taxon>
        <taxon>Acanthomorphata</taxon>
        <taxon>Holocentriformes</taxon>
        <taxon>Holocentridae</taxon>
        <taxon>Myripristis</taxon>
    </lineage>
</organism>
<feature type="compositionally biased region" description="Basic residues" evidence="1">
    <location>
        <begin position="298"/>
        <end position="310"/>
    </location>
</feature>
<dbReference type="SUPFAM" id="SSF52113">
    <property type="entry name" value="BRCT domain"/>
    <property type="match status" value="3"/>
</dbReference>
<feature type="domain" description="BRCT" evidence="2">
    <location>
        <begin position="845"/>
        <end position="927"/>
    </location>
</feature>
<dbReference type="Ensembl" id="ENSMMDT00005020763.1">
    <property type="protein sequence ID" value="ENSMMDP00005020287.1"/>
    <property type="gene ID" value="ENSMMDG00005009988.1"/>
</dbReference>
<feature type="compositionally biased region" description="Polar residues" evidence="1">
    <location>
        <begin position="316"/>
        <end position="332"/>
    </location>
</feature>
<feature type="compositionally biased region" description="Polar residues" evidence="1">
    <location>
        <begin position="189"/>
        <end position="202"/>
    </location>
</feature>
<dbReference type="Gene3D" id="3.40.50.10190">
    <property type="entry name" value="BRCT domain"/>
    <property type="match status" value="3"/>
</dbReference>
<dbReference type="OrthoDB" id="2384350at2759"/>
<feature type="domain" description="BRCT" evidence="2">
    <location>
        <begin position="744"/>
        <end position="824"/>
    </location>
</feature>
<feature type="region of interest" description="Disordered" evidence="1">
    <location>
        <begin position="106"/>
        <end position="130"/>
    </location>
</feature>
<dbReference type="GO" id="GO:0000278">
    <property type="term" value="P:mitotic cell cycle"/>
    <property type="evidence" value="ECO:0007669"/>
    <property type="project" value="TreeGrafter"/>
</dbReference>
<dbReference type="PANTHER" id="PTHR14625">
    <property type="entry name" value="MICROCEPHALIN"/>
    <property type="match status" value="1"/>
</dbReference>
<dbReference type="PANTHER" id="PTHR14625:SF3">
    <property type="entry name" value="MICROCEPHALIN"/>
    <property type="match status" value="1"/>
</dbReference>
<feature type="compositionally biased region" description="Basic residues" evidence="1">
    <location>
        <begin position="106"/>
        <end position="115"/>
    </location>
</feature>
<feature type="region of interest" description="Disordered" evidence="1">
    <location>
        <begin position="182"/>
        <end position="208"/>
    </location>
</feature>
<feature type="region of interest" description="Disordered" evidence="1">
    <location>
        <begin position="579"/>
        <end position="655"/>
    </location>
</feature>
<dbReference type="AlphaFoldDB" id="A0A667XYE0"/>
<dbReference type="CDD" id="cd17736">
    <property type="entry name" value="BRCT_microcephalin_rpt2"/>
    <property type="match status" value="1"/>
</dbReference>
<dbReference type="RefSeq" id="XP_029926317.1">
    <property type="nucleotide sequence ID" value="XM_030070457.1"/>
</dbReference>
<feature type="compositionally biased region" description="Basic residues" evidence="1">
    <location>
        <begin position="638"/>
        <end position="647"/>
    </location>
</feature>
<feature type="compositionally biased region" description="Basic residues" evidence="1">
    <location>
        <begin position="382"/>
        <end position="392"/>
    </location>
</feature>
<dbReference type="CTD" id="79648"/>
<dbReference type="CDD" id="cd17716">
    <property type="entry name" value="BRCT_microcephalin_rpt1"/>
    <property type="match status" value="1"/>
</dbReference>
<dbReference type="Pfam" id="PF12738">
    <property type="entry name" value="PTCB-BRCT"/>
    <property type="match status" value="1"/>
</dbReference>
<evidence type="ECO:0000259" key="2">
    <source>
        <dbReference type="PROSITE" id="PS50172"/>
    </source>
</evidence>
<evidence type="ECO:0000256" key="1">
    <source>
        <dbReference type="SAM" id="MobiDB-lite"/>
    </source>
</evidence>
<reference evidence="3" key="2">
    <citation type="submission" date="2025-08" db="UniProtKB">
        <authorList>
            <consortium name="Ensembl"/>
        </authorList>
    </citation>
    <scope>IDENTIFICATION</scope>
</reference>
<gene>
    <name evidence="3" type="primary">MCPH1</name>
    <name evidence="3" type="synonym">mcph1</name>
</gene>
<reference evidence="3" key="3">
    <citation type="submission" date="2025-09" db="UniProtKB">
        <authorList>
            <consortium name="Ensembl"/>
        </authorList>
    </citation>
    <scope>IDENTIFICATION</scope>
</reference>
<dbReference type="InParanoid" id="A0A667XYE0"/>
<name>A0A667XYE0_9TELE</name>
<evidence type="ECO:0000313" key="4">
    <source>
        <dbReference type="Proteomes" id="UP000472263"/>
    </source>
</evidence>
<feature type="compositionally biased region" description="Basic and acidic residues" evidence="1">
    <location>
        <begin position="241"/>
        <end position="281"/>
    </location>
</feature>
<protein>
    <submittedName>
        <fullName evidence="3">Microcephalin 1</fullName>
    </submittedName>
</protein>
<feature type="compositionally biased region" description="Basic and acidic residues" evidence="1">
    <location>
        <begin position="613"/>
        <end position="631"/>
    </location>
</feature>
<sequence length="928" mass="104517">MDTSSDCSSVLKDVVAYVDVWSSNKTENYSKPFIQQLHEMGAQVSKTFNKQVTHVVFNNGHQATWTKAKKTGVKLVSVLWLASCKDDGVHVDEELYPAVNDERHPELKKRTHRCMQPRDSPDKTPENNKRMRKKLDKLMKDLPQKTSLITDVSPYIIDEENGIVYSPKLKRSDTMAQRLREMKEKRENLSPTASQMVESCSSPGLKPSLGSTPTICKLLYEQSDDDDDVDVAASLAGQLDHSSDKEEEGKQHNDNDQCHRESHQREDSEKLWLSPRRDLSKQKHVTPADFSDLDHKEKGTKKQRSRRSSVKKQQQAKHNSIDSPENAQHSKSLGKNVFDHSHLEPCHRKDSEKPWLSPCKDVSQQKSVTPLALCDSDVKQKGIKKSSRRSSVKKQTVGEHNFTESPEDFQKDKGKNCHIKKEQSQRKAYSCAVERSEQSSNKLEMGNPKTRVVQSLTDSKTQSCPVILISPWLSSPSTLSSPVVDKELAKGIASSLPKADHKALKRAGPSFSALVKSFATPNESVNIASSSFDDDDDDVFEDYFSPANHRKTKQRPLLPSLPLETEIQIPFELDSITEKRKDRKCESTSRETICRNKRKRSSSHQSGSINSEPPDHQCQDVQESPHAKDSLDSNVAHRTNKRSRRRTLPLLSHGEFTADVAKRGKTSVPIQPPQSSLEEASAEFDFLKKSDDSVLSHTIEIVGRGSEQTAASGLTEKPEGAQNQAEQVSLTAKKMDNKKTVRTLVMTSMSTEKQHTVVQVVKTLGGFSIEDRVCESTTHVVSGGHRRTLNILLGIARGCWILSFEWILWCLEQRQWIPEEPYELSDYFPAAPICRLQQHLSAGEHQQDLFQDQPAMFVSQHSQPPTQSLVELIQLCGGTVCKTVRQAGICIGKYSGRRPEGNRMLSEQWVLDCITHLKQLSYDNYDLE</sequence>
<feature type="region of interest" description="Disordered" evidence="1">
    <location>
        <begin position="428"/>
        <end position="447"/>
    </location>
</feature>
<feature type="compositionally biased region" description="Basic and acidic residues" evidence="1">
    <location>
        <begin position="579"/>
        <end position="594"/>
    </location>
</feature>
<evidence type="ECO:0000313" key="3">
    <source>
        <dbReference type="Ensembl" id="ENSMMDP00005020287.1"/>
    </source>
</evidence>
<feature type="region of interest" description="Disordered" evidence="1">
    <location>
        <begin position="382"/>
        <end position="415"/>
    </location>
</feature>